<evidence type="ECO:0000313" key="4">
    <source>
        <dbReference type="Proteomes" id="UP000295058"/>
    </source>
</evidence>
<evidence type="ECO:0000313" key="2">
    <source>
        <dbReference type="EMBL" id="TDW59459.1"/>
    </source>
</evidence>
<comment type="caution">
    <text evidence="1">The sequence shown here is derived from an EMBL/GenBank/DDBJ whole genome shotgun (WGS) entry which is preliminary data.</text>
</comment>
<keyword evidence="4" id="KW-1185">Reference proteome</keyword>
<proteinExistence type="predicted"/>
<dbReference type="EMBL" id="SODO01000005">
    <property type="protein sequence ID" value="TDW59459.1"/>
    <property type="molecule type" value="Genomic_DNA"/>
</dbReference>
<accession>A0A235CJJ0</accession>
<dbReference type="Proteomes" id="UP000243640">
    <property type="component" value="Unassembled WGS sequence"/>
</dbReference>
<dbReference type="RefSeq" id="WP_094278129.1">
    <property type="nucleotide sequence ID" value="NZ_NQJF01000006.1"/>
</dbReference>
<sequence>MSNTTPEQEAAWAQQKAECLERTNQCRQWLNTRNRPAINNWLNSLEPAERERCKTVLNRMMEKD</sequence>
<dbReference type="OrthoDB" id="9940801at2"/>
<gene>
    <name evidence="1" type="ORF">B6S09_08805</name>
    <name evidence="2" type="ORF">LY04_01710</name>
</gene>
<reference evidence="2 4" key="2">
    <citation type="submission" date="2019-03" db="EMBL/GenBank/DDBJ databases">
        <title>Genomic Encyclopedia of Archaeal and Bacterial Type Strains, Phase II (KMG-II): from individual species to whole genera.</title>
        <authorList>
            <person name="Goeker M."/>
        </authorList>
    </citation>
    <scope>NUCLEOTIDE SEQUENCE [LARGE SCALE GENOMIC DNA]</scope>
    <source>
        <strain evidence="2 4">DSM 15594</strain>
    </source>
</reference>
<evidence type="ECO:0000313" key="1">
    <source>
        <dbReference type="EMBL" id="OYD24713.1"/>
    </source>
</evidence>
<name>A0A235CJJ0_9GAMM</name>
<protein>
    <submittedName>
        <fullName evidence="1">Uncharacterized protein</fullName>
    </submittedName>
</protein>
<dbReference type="EMBL" id="NQJF01000006">
    <property type="protein sequence ID" value="OYD24713.1"/>
    <property type="molecule type" value="Genomic_DNA"/>
</dbReference>
<organism evidence="1 3">
    <name type="scientific">Oceanimonas baumannii</name>
    <dbReference type="NCBI Taxonomy" id="129578"/>
    <lineage>
        <taxon>Bacteria</taxon>
        <taxon>Pseudomonadati</taxon>
        <taxon>Pseudomonadota</taxon>
        <taxon>Gammaproteobacteria</taxon>
        <taxon>Aeromonadales</taxon>
        <taxon>Aeromonadaceae</taxon>
        <taxon>Oceanimonas</taxon>
    </lineage>
</organism>
<dbReference type="Proteomes" id="UP000295058">
    <property type="component" value="Unassembled WGS sequence"/>
</dbReference>
<dbReference type="AlphaFoldDB" id="A0A235CJJ0"/>
<evidence type="ECO:0000313" key="3">
    <source>
        <dbReference type="Proteomes" id="UP000243640"/>
    </source>
</evidence>
<reference evidence="1 3" key="1">
    <citation type="submission" date="2017-08" db="EMBL/GenBank/DDBJ databases">
        <title>Draft Genome Sequence of the Marine Bacterium Oceanimonas baumannii ATCC 700832.</title>
        <authorList>
            <person name="Mcclelland W.D."/>
            <person name="Brennan M.A."/>
            <person name="Trachtenberg A.M."/>
            <person name="Maclea K.S."/>
        </authorList>
    </citation>
    <scope>NUCLEOTIDE SEQUENCE [LARGE SCALE GENOMIC DNA]</scope>
    <source>
        <strain evidence="1 3">ATCC 700832</strain>
    </source>
</reference>